<evidence type="ECO:0000313" key="1">
    <source>
        <dbReference type="EMBL" id="CCC40591.1"/>
    </source>
</evidence>
<dbReference type="OrthoDB" id="334705at2157"/>
<organism evidence="1 2">
    <name type="scientific">Haloquadratum walsbyi (strain DSM 16854 / JCM 12705 / C23)</name>
    <dbReference type="NCBI Taxonomy" id="768065"/>
    <lineage>
        <taxon>Archaea</taxon>
        <taxon>Methanobacteriati</taxon>
        <taxon>Methanobacteriota</taxon>
        <taxon>Stenosarchaea group</taxon>
        <taxon>Halobacteria</taxon>
        <taxon>Halobacteriales</taxon>
        <taxon>Haloferacaceae</taxon>
        <taxon>Haloquadratum</taxon>
    </lineage>
</organism>
<reference evidence="1 2" key="1">
    <citation type="journal article" date="2011" name="PLoS ONE">
        <title>Haloquadratum walsbyi: limited diversity in a global pond.</title>
        <authorList>
            <person name="Dyall-Smith M."/>
            <person name="Pfeiffer F."/>
            <person name="Klee K."/>
            <person name="Palm P."/>
            <person name="Gross K."/>
            <person name="Schuster S.C."/>
            <person name="Rampp M."/>
            <person name="Oesterhelt D."/>
        </authorList>
    </citation>
    <scope>NUCLEOTIDE SEQUENCE [LARGE SCALE GENOMIC DNA]</scope>
    <source>
        <strain evidence="2">DSM 16854 / JCM 12705 / C23</strain>
    </source>
</reference>
<accession>G0LJ23</accession>
<dbReference type="GeneID" id="55371950"/>
<protein>
    <submittedName>
        <fullName evidence="1">Small CPxCG-related zinc finger protein</fullName>
    </submittedName>
</protein>
<dbReference type="Proteomes" id="UP000007954">
    <property type="component" value="Chromosome"/>
</dbReference>
<sequence>MPALQYGRETGRDKLECRRCGAQFPEGQATDDGWHYVCPECEEGRGIGDGLRVC</sequence>
<dbReference type="EMBL" id="FR746099">
    <property type="protein sequence ID" value="CCC40591.1"/>
    <property type="molecule type" value="Genomic_DNA"/>
</dbReference>
<dbReference type="NCBIfam" id="NF041915">
    <property type="entry name" value="HVO_2901"/>
    <property type="match status" value="1"/>
</dbReference>
<dbReference type="InterPro" id="IPR049703">
    <property type="entry name" value="HVO_2901-like"/>
</dbReference>
<dbReference type="KEGG" id="hwc:Hqrw_2767"/>
<dbReference type="AlphaFoldDB" id="G0LJ23"/>
<evidence type="ECO:0000313" key="2">
    <source>
        <dbReference type="Proteomes" id="UP000007954"/>
    </source>
</evidence>
<dbReference type="RefSeq" id="WP_014556178.1">
    <property type="nucleotide sequence ID" value="NC_017459.1"/>
</dbReference>
<name>G0LJ23_HALWC</name>
<gene>
    <name evidence="1" type="ordered locus">Hqrw_2767</name>
</gene>
<proteinExistence type="predicted"/>
<dbReference type="HOGENOM" id="CLU_3039001_0_0_2"/>